<evidence type="ECO:0000313" key="1">
    <source>
        <dbReference type="EMBL" id="KAF4031809.1"/>
    </source>
</evidence>
<evidence type="ECO:0000313" key="2">
    <source>
        <dbReference type="Proteomes" id="UP000602510"/>
    </source>
</evidence>
<protein>
    <submittedName>
        <fullName evidence="1">Uncharacterized protein</fullName>
    </submittedName>
</protein>
<gene>
    <name evidence="1" type="ORF">GN244_ATG16323</name>
</gene>
<dbReference type="AlphaFoldDB" id="A0A833SIH7"/>
<dbReference type="EMBL" id="WSZM01000536">
    <property type="protein sequence ID" value="KAF4031809.1"/>
    <property type="molecule type" value="Genomic_DNA"/>
</dbReference>
<keyword evidence="2" id="KW-1185">Reference proteome</keyword>
<organism evidence="1 2">
    <name type="scientific">Phytophthora infestans</name>
    <name type="common">Potato late blight agent</name>
    <name type="synonym">Botrytis infestans</name>
    <dbReference type="NCBI Taxonomy" id="4787"/>
    <lineage>
        <taxon>Eukaryota</taxon>
        <taxon>Sar</taxon>
        <taxon>Stramenopiles</taxon>
        <taxon>Oomycota</taxon>
        <taxon>Peronosporomycetes</taxon>
        <taxon>Peronosporales</taxon>
        <taxon>Peronosporaceae</taxon>
        <taxon>Phytophthora</taxon>
    </lineage>
</organism>
<dbReference type="Proteomes" id="UP000602510">
    <property type="component" value="Unassembled WGS sequence"/>
</dbReference>
<reference evidence="1" key="1">
    <citation type="submission" date="2020-04" db="EMBL/GenBank/DDBJ databases">
        <title>Hybrid Assembly of Korean Phytophthora infestans isolates.</title>
        <authorList>
            <person name="Prokchorchik M."/>
            <person name="Lee Y."/>
            <person name="Seo J."/>
            <person name="Cho J.-H."/>
            <person name="Park Y.-E."/>
            <person name="Jang D.-C."/>
            <person name="Im J.-S."/>
            <person name="Choi J.-G."/>
            <person name="Park H.-J."/>
            <person name="Lee G.-B."/>
            <person name="Lee Y.-G."/>
            <person name="Hong S.-Y."/>
            <person name="Cho K."/>
            <person name="Sohn K.H."/>
        </authorList>
    </citation>
    <scope>NUCLEOTIDE SEQUENCE</scope>
    <source>
        <strain evidence="1">KR_1_A1</strain>
    </source>
</reference>
<accession>A0A833SIH7</accession>
<name>A0A833SIH7_PHYIN</name>
<proteinExistence type="predicted"/>
<comment type="caution">
    <text evidence="1">The sequence shown here is derived from an EMBL/GenBank/DDBJ whole genome shotgun (WGS) entry which is preliminary data.</text>
</comment>
<sequence>MSGVITVQFGASTTSGSQLGAAFTENKQYIGIASNRATGPVLDGTLYAPAEPKSSFTFGRELGTRRFPLSHGLDKRLYFRRGDGHLDAFHCCSPFGRR</sequence>